<dbReference type="PANTHER" id="PTHR35038">
    <property type="entry name" value="DISSIMILATORY SULFITE REDUCTASE SIRA"/>
    <property type="match status" value="1"/>
</dbReference>
<dbReference type="EMBL" id="JQAN02000010">
    <property type="protein sequence ID" value="PPD57990.1"/>
    <property type="molecule type" value="Genomic_DNA"/>
</dbReference>
<protein>
    <recommendedName>
        <fullName evidence="2">Cytochrome c-552/4 domain-containing protein</fullName>
    </recommendedName>
</protein>
<dbReference type="GO" id="GO:0016491">
    <property type="term" value="F:oxidoreductase activity"/>
    <property type="evidence" value="ECO:0007669"/>
    <property type="project" value="TreeGrafter"/>
</dbReference>
<organism evidence="3 4">
    <name type="scientific">Dehalogenimonas etheniformans</name>
    <dbReference type="NCBI Taxonomy" id="1536648"/>
    <lineage>
        <taxon>Bacteria</taxon>
        <taxon>Bacillati</taxon>
        <taxon>Chloroflexota</taxon>
        <taxon>Dehalococcoidia</taxon>
        <taxon>Dehalococcoidales</taxon>
        <taxon>Dehalococcoidaceae</taxon>
        <taxon>Dehalogenimonas</taxon>
    </lineage>
</organism>
<keyword evidence="1" id="KW-0732">Signal</keyword>
<dbReference type="Pfam" id="PF13435">
    <property type="entry name" value="Cytochrome_C554"/>
    <property type="match status" value="1"/>
</dbReference>
<dbReference type="InterPro" id="IPR051829">
    <property type="entry name" value="Multiheme_Cytochr_ET"/>
</dbReference>
<evidence type="ECO:0000313" key="4">
    <source>
        <dbReference type="Proteomes" id="UP000235653"/>
    </source>
</evidence>
<dbReference type="InterPro" id="IPR023155">
    <property type="entry name" value="Cyt_c-552/4"/>
</dbReference>
<sequence>MQSPHRNHKLIILTVMVFASLLLLPACSGSKSGTTNGSVNNPTTNPMATGTQLPPPTTNANGLPQLTVPTSLISQKATLQNTQYVVLAFNDLGMHCLNPSYDSAVVLPPYNTVWAQVVKRGNPPQVVTQGLTVEYRILGNTYSYGKSVFSQFWDNVLKLFGVNVDKNKGLNLVDPSISNGLSGSMVNKTDHFEVDGIPLTPILDNGAWTPYQIAEITVKNSAGLVVASTYATAPTSEEMNCAKCHGTANTFDNILTTHDKNENTNLVSQKPVLCASCHGSPVLGLTQPGSAGTFLSQAMHTKHSTVSPQPNCYDCHPGANTNCSRSIAHTTADGNCTACHGTLANVGSSITSGRVPWLSEPKCSQCHPGVSGADTGSILYRNSAGHGGLYCASCHSSPHAMVPTSVMSDNYQALQYQGKALPIGACETCHSTSKGGGNNGSLGEYVEAHGGTNPERFNGCNVCHTAVTTTNTSLWPHMFQWLKR</sequence>
<name>A0A2P5P6S7_9CHLR</name>
<feature type="domain" description="Cytochrome c-552/4" evidence="2">
    <location>
        <begin position="359"/>
        <end position="396"/>
    </location>
</feature>
<evidence type="ECO:0000259" key="2">
    <source>
        <dbReference type="Pfam" id="PF13435"/>
    </source>
</evidence>
<dbReference type="PANTHER" id="PTHR35038:SF6">
    <property type="entry name" value="SURFACE LOCALIZED DECAHEME CYTOCHROME C LIPOPROTEIN"/>
    <property type="match status" value="1"/>
</dbReference>
<dbReference type="Gene3D" id="3.90.10.10">
    <property type="entry name" value="Cytochrome C3"/>
    <property type="match status" value="1"/>
</dbReference>
<dbReference type="SUPFAM" id="SSF48695">
    <property type="entry name" value="Multiheme cytochromes"/>
    <property type="match status" value="1"/>
</dbReference>
<dbReference type="Proteomes" id="UP000235653">
    <property type="component" value="Unassembled WGS sequence"/>
</dbReference>
<dbReference type="CDD" id="cd08168">
    <property type="entry name" value="Cytochrom_C3"/>
    <property type="match status" value="1"/>
</dbReference>
<dbReference type="InterPro" id="IPR036280">
    <property type="entry name" value="Multihaem_cyt_sf"/>
</dbReference>
<evidence type="ECO:0000313" key="3">
    <source>
        <dbReference type="EMBL" id="PPD57990.1"/>
    </source>
</evidence>
<comment type="caution">
    <text evidence="3">The sequence shown here is derived from an EMBL/GenBank/DDBJ whole genome shotgun (WGS) entry which is preliminary data.</text>
</comment>
<reference evidence="3 4" key="1">
    <citation type="journal article" date="2017" name="ISME J.">
        <title>Grape pomace compost harbors organohalide-respiring Dehalogenimonas species with novel reductive dehalogenase genes.</title>
        <authorList>
            <person name="Yang Y."/>
            <person name="Higgins S.A."/>
            <person name="Yan J."/>
            <person name="Simsir B."/>
            <person name="Chourey K."/>
            <person name="Iyer R."/>
            <person name="Hettich R.L."/>
            <person name="Baldwin B."/>
            <person name="Ogles D.M."/>
            <person name="Loffler F.E."/>
        </authorList>
    </citation>
    <scope>NUCLEOTIDE SEQUENCE [LARGE SCALE GENOMIC DNA]</scope>
    <source>
        <strain evidence="3 4">GP</strain>
    </source>
</reference>
<keyword evidence="4" id="KW-1185">Reference proteome</keyword>
<gene>
    <name evidence="3" type="ORF">JP09_006790</name>
</gene>
<proteinExistence type="predicted"/>
<dbReference type="AlphaFoldDB" id="A0A2P5P6S7"/>
<accession>A0A2P5P6S7</accession>
<dbReference type="RefSeq" id="WP_102331000.1">
    <property type="nucleotide sequence ID" value="NZ_CP058566.2"/>
</dbReference>
<dbReference type="OrthoDB" id="244457at2"/>
<evidence type="ECO:0000256" key="1">
    <source>
        <dbReference type="ARBA" id="ARBA00022729"/>
    </source>
</evidence>